<feature type="compositionally biased region" description="Polar residues" evidence="4">
    <location>
        <begin position="62"/>
        <end position="89"/>
    </location>
</feature>
<dbReference type="PANTHER" id="PTHR16830">
    <property type="entry name" value="SH2 CONTAINING ADAPTOR PRAM-1 RELATED"/>
    <property type="match status" value="1"/>
</dbReference>
<dbReference type="STRING" id="1676925.ENSPKIP00000002543"/>
<evidence type="ECO:0000259" key="5">
    <source>
        <dbReference type="PROSITE" id="PS50002"/>
    </source>
</evidence>
<feature type="compositionally biased region" description="Pro residues" evidence="4">
    <location>
        <begin position="352"/>
        <end position="369"/>
    </location>
</feature>
<feature type="compositionally biased region" description="Basic and acidic residues" evidence="4">
    <location>
        <begin position="424"/>
        <end position="456"/>
    </location>
</feature>
<protein>
    <submittedName>
        <fullName evidence="6">FYN binding protein 1</fullName>
    </submittedName>
</protein>
<dbReference type="InterPro" id="IPR029294">
    <property type="entry name" value="hSH3"/>
</dbReference>
<reference evidence="6" key="1">
    <citation type="submission" date="2025-08" db="UniProtKB">
        <authorList>
            <consortium name="Ensembl"/>
        </authorList>
    </citation>
    <scope>IDENTIFICATION</scope>
</reference>
<dbReference type="GO" id="GO:0005886">
    <property type="term" value="C:plasma membrane"/>
    <property type="evidence" value="ECO:0007669"/>
    <property type="project" value="InterPro"/>
</dbReference>
<feature type="region of interest" description="Disordered" evidence="4">
    <location>
        <begin position="553"/>
        <end position="573"/>
    </location>
</feature>
<dbReference type="GO" id="GO:0072659">
    <property type="term" value="P:protein localization to plasma membrane"/>
    <property type="evidence" value="ECO:0007669"/>
    <property type="project" value="TreeGrafter"/>
</dbReference>
<dbReference type="KEGG" id="pki:111842255"/>
<dbReference type="FunFam" id="2.30.30.40:FF:000133">
    <property type="entry name" value="FYN-binding protein-like isoform X2"/>
    <property type="match status" value="1"/>
</dbReference>
<dbReference type="Ensembl" id="ENSPKIT00000026489.1">
    <property type="protein sequence ID" value="ENSPKIP00000002543.1"/>
    <property type="gene ID" value="ENSPKIG00000020394.1"/>
</dbReference>
<evidence type="ECO:0000313" key="6">
    <source>
        <dbReference type="Ensembl" id="ENSPKIP00000002543.1"/>
    </source>
</evidence>
<dbReference type="Gene3D" id="2.30.30.40">
    <property type="entry name" value="SH3 Domains"/>
    <property type="match status" value="2"/>
</dbReference>
<feature type="compositionally biased region" description="Basic and acidic residues" evidence="4">
    <location>
        <begin position="254"/>
        <end position="264"/>
    </location>
</feature>
<reference evidence="6" key="2">
    <citation type="submission" date="2025-09" db="UniProtKB">
        <authorList>
            <consortium name="Ensembl"/>
        </authorList>
    </citation>
    <scope>IDENTIFICATION</scope>
</reference>
<feature type="compositionally biased region" description="Basic and acidic residues" evidence="4">
    <location>
        <begin position="184"/>
        <end position="193"/>
    </location>
</feature>
<keyword evidence="2" id="KW-0597">Phosphoprotein</keyword>
<accession>A0A3B3Q8P1</accession>
<dbReference type="InterPro" id="IPR043443">
    <property type="entry name" value="FYB1/2-like"/>
</dbReference>
<dbReference type="PANTHER" id="PTHR16830:SF12">
    <property type="entry name" value="PDZ DOMAIN-CONTAINING PROTEIN"/>
    <property type="match status" value="1"/>
</dbReference>
<evidence type="ECO:0000256" key="1">
    <source>
        <dbReference type="ARBA" id="ARBA00022443"/>
    </source>
</evidence>
<evidence type="ECO:0000256" key="3">
    <source>
        <dbReference type="PROSITE-ProRule" id="PRU00192"/>
    </source>
</evidence>
<dbReference type="PROSITE" id="PS50002">
    <property type="entry name" value="SH3"/>
    <property type="match status" value="1"/>
</dbReference>
<feature type="compositionally biased region" description="Low complexity" evidence="4">
    <location>
        <begin position="272"/>
        <end position="283"/>
    </location>
</feature>
<organism evidence="6 7">
    <name type="scientific">Paramormyrops kingsleyae</name>
    <dbReference type="NCBI Taxonomy" id="1676925"/>
    <lineage>
        <taxon>Eukaryota</taxon>
        <taxon>Metazoa</taxon>
        <taxon>Chordata</taxon>
        <taxon>Craniata</taxon>
        <taxon>Vertebrata</taxon>
        <taxon>Euteleostomi</taxon>
        <taxon>Actinopterygii</taxon>
        <taxon>Neopterygii</taxon>
        <taxon>Teleostei</taxon>
        <taxon>Osteoglossocephala</taxon>
        <taxon>Osteoglossomorpha</taxon>
        <taxon>Osteoglossiformes</taxon>
        <taxon>Mormyridae</taxon>
        <taxon>Paramormyrops</taxon>
    </lineage>
</organism>
<evidence type="ECO:0000256" key="4">
    <source>
        <dbReference type="SAM" id="MobiDB-lite"/>
    </source>
</evidence>
<evidence type="ECO:0000256" key="2">
    <source>
        <dbReference type="ARBA" id="ARBA00022553"/>
    </source>
</evidence>
<proteinExistence type="predicted"/>
<feature type="region of interest" description="Disordered" evidence="4">
    <location>
        <begin position="46"/>
        <end position="464"/>
    </location>
</feature>
<dbReference type="InterPro" id="IPR036028">
    <property type="entry name" value="SH3-like_dom_sf"/>
</dbReference>
<feature type="compositionally biased region" description="Polar residues" evidence="4">
    <location>
        <begin position="287"/>
        <end position="296"/>
    </location>
</feature>
<feature type="compositionally biased region" description="Basic and acidic residues" evidence="4">
    <location>
        <begin position="656"/>
        <end position="666"/>
    </location>
</feature>
<evidence type="ECO:0000313" key="7">
    <source>
        <dbReference type="Proteomes" id="UP000261540"/>
    </source>
</evidence>
<dbReference type="Proteomes" id="UP000261540">
    <property type="component" value="Unplaced"/>
</dbReference>
<dbReference type="GO" id="GO:0050852">
    <property type="term" value="P:T cell receptor signaling pathway"/>
    <property type="evidence" value="ECO:0007669"/>
    <property type="project" value="TreeGrafter"/>
</dbReference>
<name>A0A3B3Q8P1_9TELE</name>
<dbReference type="InterPro" id="IPR001452">
    <property type="entry name" value="SH3_domain"/>
</dbReference>
<keyword evidence="1 3" id="KW-0728">SH3 domain</keyword>
<feature type="region of interest" description="Disordered" evidence="4">
    <location>
        <begin position="613"/>
        <end position="666"/>
    </location>
</feature>
<dbReference type="AlphaFoldDB" id="A0A3B3Q8P1"/>
<dbReference type="GO" id="GO:0007229">
    <property type="term" value="P:integrin-mediated signaling pathway"/>
    <property type="evidence" value="ECO:0007669"/>
    <property type="project" value="InterPro"/>
</dbReference>
<feature type="domain" description="SH3" evidence="5">
    <location>
        <begin position="466"/>
        <end position="527"/>
    </location>
</feature>
<dbReference type="Pfam" id="PF14603">
    <property type="entry name" value="hSH3"/>
    <property type="match status" value="2"/>
</dbReference>
<sequence>MCHITEAARTHTGTQVHTHARLLGTSLDMETKPDVKAIMARFNAPNNGSTEAATGGHPTLHHTFSSGGSSQPKRTALESTLSGNTTGLKTNVRRNTDSSQSTPETHEFPRSKVPPAKPGGGSEDGKPTFPKPHTFKPKTSETATDGEPKPPLPKPISLKPVLTATLSDPKMSTPKHPSVMTKPPWKDSAKPEDSSSSGPVAAKPLPANKPKSTLGVLRSQAEDTSTPDSGSKPHPLSNLKPTGFRAAQSAFNKENTEEAPREGPRPQSSNDAPGPKSPAAKKPSFVRKTQAQASQKENSDPNAPKKNPLPNIFALGTPPAKPNRPPKISLEKFKKAGEPSSEGPGLKKPGGRPQPPAFHPSSNVPPPVPALSAAPSLPPRPGNIPQSEPDEYDDVGGHPNQKHEGSDSDEETYEDPDNRWSSAEAKEKRQDKEDKRKVELEKKEQKEREKKEQEMRKKFKITGPVKVIHRGKARVDCKGGKTDLSVKQGDPIEIIRITDNPEGRWLGRTREGSYGYIKTESVAIDFDTLKRQGEAVTGQANTDQELYDDVGSQDSRVVRGPGVVLPPPPGEDGDIYDDLDDPDLNVSLQESKISPKARNLLSVFKGWDDWRRGTARSNQVPPPPQFTPEENAASSVDEVYDDVDAPIPGHAAKPKGKVEDPKKQKKFEKEEKEFRKKFKFEGEIQVLDHVTVLTSLSGKKWAAKELVLKPGETLDVIVKAVDGKLICRNEEGKFGYVSTSNVVMEDSDIYDDIGDDCIYDND</sequence>
<dbReference type="GeneTree" id="ENSGT00530000063460"/>
<dbReference type="SUPFAM" id="SSF50044">
    <property type="entry name" value="SH3-domain"/>
    <property type="match status" value="2"/>
</dbReference>
<dbReference type="OrthoDB" id="9396701at2759"/>
<keyword evidence="7" id="KW-1185">Reference proteome</keyword>